<evidence type="ECO:0000256" key="3">
    <source>
        <dbReference type="ARBA" id="ARBA00012239"/>
    </source>
</evidence>
<keyword evidence="6" id="KW-0479">Metal-binding</keyword>
<dbReference type="AlphaFoldDB" id="A0A5A5RZ49"/>
<dbReference type="PANTHER" id="PTHR11601:SF34">
    <property type="entry name" value="CYSTEINE DESULFURASE"/>
    <property type="match status" value="1"/>
</dbReference>
<dbReference type="InterPro" id="IPR015421">
    <property type="entry name" value="PyrdxlP-dep_Trfase_major"/>
</dbReference>
<dbReference type="Proteomes" id="UP000324689">
    <property type="component" value="Unassembled WGS sequence"/>
</dbReference>
<evidence type="ECO:0000256" key="8">
    <source>
        <dbReference type="ARBA" id="ARBA00023004"/>
    </source>
</evidence>
<name>A0A5A5RZ49_MICAE</name>
<keyword evidence="9" id="KW-0411">Iron-sulfur</keyword>
<organism evidence="13 14">
    <name type="scientific">Microcystis aeruginosa NIES-2521</name>
    <dbReference type="NCBI Taxonomy" id="2303983"/>
    <lineage>
        <taxon>Bacteria</taxon>
        <taxon>Bacillati</taxon>
        <taxon>Cyanobacteriota</taxon>
        <taxon>Cyanophyceae</taxon>
        <taxon>Oscillatoriophycideae</taxon>
        <taxon>Chroococcales</taxon>
        <taxon>Microcystaceae</taxon>
        <taxon>Microcystis</taxon>
    </lineage>
</organism>
<comment type="caution">
    <text evidence="13">The sequence shown here is derived from an EMBL/GenBank/DDBJ whole genome shotgun (WGS) entry which is preliminary data.</text>
</comment>
<dbReference type="SUPFAM" id="SSF53383">
    <property type="entry name" value="PLP-dependent transferases"/>
    <property type="match status" value="1"/>
</dbReference>
<sequence>MVSLSSRKSSLSIILRPFLVANPIINYRVGELAFCKSPIYPIYPTNQFHHRQDLPAPPHAKNMSQKPIYLDCHATTPLDPQVLAAMLPYFTEHFGNASSINHVYGWTAEAAVKQARETIAAAINSSPEEIIFTSGATEANNLAIKGVAEAYFAKGRHIVTVMTEHRAVLDPCHYLEKLGFEVTILPVGADGLIDLELLEKSLRPDTILLSIMAANNEIGVIQPLAAIGAICRQYQVLFHTDAAQAIGKIPLDVEEMNIDLMSLTAHKVHGPKGIGALYVRRRNPRVRLAAQIQGGGQEKGLRSGTIFTPQIVGFAKAVELGIKAIEEDTSHLNQLKARLWEIISQLDRIYLNGHPSQRLAGNLNISIEGVDGAALLLGLQPIVALSSGSACSSSHTAPSHVLTALGRPESLAYASLRFGLSRFNTLEEIELVGEQVVLTVNSLRKAKNF</sequence>
<feature type="domain" description="Aminotransferase class V" evidence="12">
    <location>
        <begin position="68"/>
        <end position="431"/>
    </location>
</feature>
<dbReference type="Gene3D" id="3.40.640.10">
    <property type="entry name" value="Type I PLP-dependent aspartate aminotransferase-like (Major domain)"/>
    <property type="match status" value="1"/>
</dbReference>
<dbReference type="InterPro" id="IPR015424">
    <property type="entry name" value="PyrdxlP-dep_Trfase"/>
</dbReference>
<evidence type="ECO:0000313" key="14">
    <source>
        <dbReference type="Proteomes" id="UP000324689"/>
    </source>
</evidence>
<dbReference type="PANTHER" id="PTHR11601">
    <property type="entry name" value="CYSTEINE DESULFURYLASE FAMILY MEMBER"/>
    <property type="match status" value="1"/>
</dbReference>
<dbReference type="EMBL" id="BHVQ01000025">
    <property type="protein sequence ID" value="GCA80235.1"/>
    <property type="molecule type" value="Genomic_DNA"/>
</dbReference>
<dbReference type="EC" id="2.8.1.7" evidence="3"/>
<evidence type="ECO:0000313" key="13">
    <source>
        <dbReference type="EMBL" id="GCA80235.1"/>
    </source>
</evidence>
<dbReference type="InterPro" id="IPR016454">
    <property type="entry name" value="Cysteine_dSase"/>
</dbReference>
<dbReference type="PIRSF" id="PIRSF005572">
    <property type="entry name" value="NifS"/>
    <property type="match status" value="1"/>
</dbReference>
<evidence type="ECO:0000256" key="1">
    <source>
        <dbReference type="ARBA" id="ARBA00001933"/>
    </source>
</evidence>
<keyword evidence="7" id="KW-0663">Pyridoxal phosphate</keyword>
<gene>
    <name evidence="13" type="primary">iscS_2</name>
    <name evidence="13" type="ORF">MiTs_02240</name>
</gene>
<dbReference type="InterPro" id="IPR015422">
    <property type="entry name" value="PyrdxlP-dep_Trfase_small"/>
</dbReference>
<dbReference type="GO" id="GO:0031071">
    <property type="term" value="F:cysteine desulfurase activity"/>
    <property type="evidence" value="ECO:0007669"/>
    <property type="project" value="UniProtKB-EC"/>
</dbReference>
<evidence type="ECO:0000256" key="6">
    <source>
        <dbReference type="ARBA" id="ARBA00022723"/>
    </source>
</evidence>
<evidence type="ECO:0000256" key="7">
    <source>
        <dbReference type="ARBA" id="ARBA00022898"/>
    </source>
</evidence>
<keyword evidence="5" id="KW-0001">2Fe-2S</keyword>
<keyword evidence="4 13" id="KW-0808">Transferase</keyword>
<evidence type="ECO:0000256" key="9">
    <source>
        <dbReference type="ARBA" id="ARBA00023014"/>
    </source>
</evidence>
<dbReference type="Pfam" id="PF00266">
    <property type="entry name" value="Aminotran_5"/>
    <property type="match status" value="1"/>
</dbReference>
<dbReference type="InterPro" id="IPR000192">
    <property type="entry name" value="Aminotrans_V_dom"/>
</dbReference>
<dbReference type="Gene3D" id="3.90.1150.10">
    <property type="entry name" value="Aspartate Aminotransferase, domain 1"/>
    <property type="match status" value="1"/>
</dbReference>
<dbReference type="GO" id="GO:0051537">
    <property type="term" value="F:2 iron, 2 sulfur cluster binding"/>
    <property type="evidence" value="ECO:0007669"/>
    <property type="project" value="UniProtKB-KW"/>
</dbReference>
<dbReference type="GO" id="GO:0046872">
    <property type="term" value="F:metal ion binding"/>
    <property type="evidence" value="ECO:0007669"/>
    <property type="project" value="UniProtKB-KW"/>
</dbReference>
<evidence type="ECO:0000256" key="11">
    <source>
        <dbReference type="RuleBase" id="RU004504"/>
    </source>
</evidence>
<proteinExistence type="inferred from homology"/>
<comment type="cofactor">
    <cofactor evidence="1 11">
        <name>pyridoxal 5'-phosphate</name>
        <dbReference type="ChEBI" id="CHEBI:597326"/>
    </cofactor>
</comment>
<evidence type="ECO:0000256" key="4">
    <source>
        <dbReference type="ARBA" id="ARBA00022679"/>
    </source>
</evidence>
<evidence type="ECO:0000259" key="12">
    <source>
        <dbReference type="Pfam" id="PF00266"/>
    </source>
</evidence>
<comment type="catalytic activity">
    <reaction evidence="10">
        <text>(sulfur carrier)-H + L-cysteine = (sulfur carrier)-SH + L-alanine</text>
        <dbReference type="Rhea" id="RHEA:43892"/>
        <dbReference type="Rhea" id="RHEA-COMP:14737"/>
        <dbReference type="Rhea" id="RHEA-COMP:14739"/>
        <dbReference type="ChEBI" id="CHEBI:29917"/>
        <dbReference type="ChEBI" id="CHEBI:35235"/>
        <dbReference type="ChEBI" id="CHEBI:57972"/>
        <dbReference type="ChEBI" id="CHEBI:64428"/>
        <dbReference type="EC" id="2.8.1.7"/>
    </reaction>
</comment>
<dbReference type="FunFam" id="3.40.640.10:FF:000003">
    <property type="entry name" value="Cysteine desulfurase IscS"/>
    <property type="match status" value="1"/>
</dbReference>
<reference evidence="13 14" key="1">
    <citation type="submission" date="2018-09" db="EMBL/GenBank/DDBJ databases">
        <title>Evolutionary history of phycoerythrin pigmentation in the water bloom-forming cyanobacterium Microcystis aeruginosa.</title>
        <authorList>
            <person name="Tanabe Y."/>
            <person name="Tanabe Y."/>
            <person name="Yamaguchi H."/>
        </authorList>
    </citation>
    <scope>NUCLEOTIDE SEQUENCE [LARGE SCALE GENOMIC DNA]</scope>
    <source>
        <strain evidence="13 14">NIES-2521</strain>
    </source>
</reference>
<comment type="similarity">
    <text evidence="2">Belongs to the class-V pyridoxal-phosphate-dependent aminotransferase family. NifS/IscS subfamily.</text>
</comment>
<evidence type="ECO:0000256" key="10">
    <source>
        <dbReference type="ARBA" id="ARBA00050776"/>
    </source>
</evidence>
<evidence type="ECO:0000256" key="5">
    <source>
        <dbReference type="ARBA" id="ARBA00022714"/>
    </source>
</evidence>
<dbReference type="PROSITE" id="PS00595">
    <property type="entry name" value="AA_TRANSFER_CLASS_5"/>
    <property type="match status" value="1"/>
</dbReference>
<dbReference type="InterPro" id="IPR020578">
    <property type="entry name" value="Aminotrans_V_PyrdxlP_BS"/>
</dbReference>
<protein>
    <recommendedName>
        <fullName evidence="3">cysteine desulfurase</fullName>
        <ecNumber evidence="3">2.8.1.7</ecNumber>
    </recommendedName>
</protein>
<evidence type="ECO:0000256" key="2">
    <source>
        <dbReference type="ARBA" id="ARBA00006490"/>
    </source>
</evidence>
<accession>A0A5A5RZ49</accession>
<keyword evidence="8" id="KW-0408">Iron</keyword>